<dbReference type="PANTHER" id="PTHR46471">
    <property type="entry name" value="CHITIN DEACETYLASE"/>
    <property type="match status" value="1"/>
</dbReference>
<keyword evidence="7" id="KW-0119">Carbohydrate metabolism</keyword>
<comment type="subcellular location">
    <subcellularLocation>
        <location evidence="2">Cell membrane</location>
        <topology evidence="2">Lipid-anchor</topology>
        <topology evidence="2">GPI-anchor</topology>
    </subcellularLocation>
</comment>
<reference evidence="13" key="1">
    <citation type="journal article" date="2011" name="Proc. Natl. Acad. Sci. U.S.A.">
        <title>Obligate biotrophy features unraveled by the genomic analysis of rust fungi.</title>
        <authorList>
            <person name="Duplessis S."/>
            <person name="Cuomo C.A."/>
            <person name="Lin Y.-C."/>
            <person name="Aerts A."/>
            <person name="Tisserant E."/>
            <person name="Veneault-Fourrey C."/>
            <person name="Joly D.L."/>
            <person name="Hacquard S."/>
            <person name="Amselem J."/>
            <person name="Cantarel B.L."/>
            <person name="Chiu R."/>
            <person name="Coutinho P.M."/>
            <person name="Feau N."/>
            <person name="Field M."/>
            <person name="Frey P."/>
            <person name="Gelhaye E."/>
            <person name="Goldberg J."/>
            <person name="Grabherr M.G."/>
            <person name="Kodira C.D."/>
            <person name="Kohler A."/>
            <person name="Kuees U."/>
            <person name="Lindquist E.A."/>
            <person name="Lucas S.M."/>
            <person name="Mago R."/>
            <person name="Mauceli E."/>
            <person name="Morin E."/>
            <person name="Murat C."/>
            <person name="Pangilinan J.L."/>
            <person name="Park R."/>
            <person name="Pearson M."/>
            <person name="Quesneville H."/>
            <person name="Rouhier N."/>
            <person name="Sakthikumar S."/>
            <person name="Salamov A.A."/>
            <person name="Schmutz J."/>
            <person name="Selles B."/>
            <person name="Shapiro H."/>
            <person name="Tanguay P."/>
            <person name="Tuskan G.A."/>
            <person name="Henrissat B."/>
            <person name="Van de Peer Y."/>
            <person name="Rouze P."/>
            <person name="Ellis J.G."/>
            <person name="Dodds P.N."/>
            <person name="Schein J.E."/>
            <person name="Zhong S."/>
            <person name="Hamelin R.C."/>
            <person name="Grigoriev I.V."/>
            <person name="Szabo L.J."/>
            <person name="Martin F."/>
        </authorList>
    </citation>
    <scope>NUCLEOTIDE SEQUENCE [LARGE SCALE GENOMIC DNA]</scope>
    <source>
        <strain evidence="13">98AG31 / pathotype 3-4-7</strain>
    </source>
</reference>
<evidence type="ECO:0000313" key="12">
    <source>
        <dbReference type="EMBL" id="EGG03028.1"/>
    </source>
</evidence>
<evidence type="ECO:0000256" key="9">
    <source>
        <dbReference type="SAM" id="MobiDB-lite"/>
    </source>
</evidence>
<evidence type="ECO:0000256" key="6">
    <source>
        <dbReference type="ARBA" id="ARBA00022801"/>
    </source>
</evidence>
<dbReference type="InterPro" id="IPR011330">
    <property type="entry name" value="Glyco_hydro/deAcase_b/a-brl"/>
</dbReference>
<dbReference type="GO" id="GO:0046872">
    <property type="term" value="F:metal ion binding"/>
    <property type="evidence" value="ECO:0007669"/>
    <property type="project" value="UniProtKB-KW"/>
</dbReference>
<proteinExistence type="predicted"/>
<dbReference type="GO" id="GO:0016810">
    <property type="term" value="F:hydrolase activity, acting on carbon-nitrogen (but not peptide) bonds"/>
    <property type="evidence" value="ECO:0007669"/>
    <property type="project" value="InterPro"/>
</dbReference>
<feature type="chain" id="PRO_5003315651" evidence="10">
    <location>
        <begin position="23"/>
        <end position="424"/>
    </location>
</feature>
<keyword evidence="6" id="KW-0378">Hydrolase</keyword>
<evidence type="ECO:0000256" key="3">
    <source>
        <dbReference type="ARBA" id="ARBA00022622"/>
    </source>
</evidence>
<dbReference type="GeneID" id="18923832"/>
<keyword evidence="3" id="KW-0472">Membrane</keyword>
<sequence length="424" mass="45982">MKTINLITILSLLILKLDSISSSKTTSKLSIDDELIKLFQTSILLIASNTSKSTSPSIKTTPPITTTPRKTTPITSPITTPTTTESTESTETTETTETADTADTTDSTDSTATSATSDTSNTSATSDTTDTTDTSSTSDTIDSTESDPSHQGPVPLSIKSTSKQLESGKSKAGTSKTKGKSLNSKGGNRTVPIYTMCSRSQSFALTFDDGPSEFSKGLDSTLKKHQSHATFFINGLNNGCIYDFADLLLARFKAGHLIGSHTWGHTHLAEGTSEQIHLQLELLEKAMIKILGVKPLWFRPPYGEYNDLVVQVLTERGYKGLVMWSDDSGDSFAEPPTSEKMIEAFNQYPPQSNILCHETKSTTTQEVMPTVVKDLSDKGLKLIPIAQCLDISDNPKDWYEYVGEPSKKDETWTCEGTPLPGSFV</sequence>
<evidence type="ECO:0000256" key="8">
    <source>
        <dbReference type="ARBA" id="ARBA00023288"/>
    </source>
</evidence>
<evidence type="ECO:0000313" key="13">
    <source>
        <dbReference type="Proteomes" id="UP000001072"/>
    </source>
</evidence>
<feature type="domain" description="NodB homology" evidence="11">
    <location>
        <begin position="201"/>
        <end position="383"/>
    </location>
</feature>
<dbReference type="Gene3D" id="3.20.20.370">
    <property type="entry name" value="Glycoside hydrolase/deacetylase"/>
    <property type="match status" value="1"/>
</dbReference>
<keyword evidence="5 10" id="KW-0732">Signal</keyword>
<keyword evidence="8" id="KW-0449">Lipoprotein</keyword>
<comment type="cofactor">
    <cofactor evidence="1">
        <name>Co(2+)</name>
        <dbReference type="ChEBI" id="CHEBI:48828"/>
    </cofactor>
</comment>
<dbReference type="InterPro" id="IPR002509">
    <property type="entry name" value="NODB_dom"/>
</dbReference>
<dbReference type="GO" id="GO:0005886">
    <property type="term" value="C:plasma membrane"/>
    <property type="evidence" value="ECO:0007669"/>
    <property type="project" value="UniProtKB-SubCell"/>
</dbReference>
<dbReference type="EMBL" id="GL883127">
    <property type="protein sequence ID" value="EGG03028.1"/>
    <property type="molecule type" value="Genomic_DNA"/>
</dbReference>
<evidence type="ECO:0000256" key="7">
    <source>
        <dbReference type="ARBA" id="ARBA00023277"/>
    </source>
</evidence>
<name>F4RX92_MELLP</name>
<dbReference type="GO" id="GO:0098552">
    <property type="term" value="C:side of membrane"/>
    <property type="evidence" value="ECO:0007669"/>
    <property type="project" value="UniProtKB-KW"/>
</dbReference>
<dbReference type="VEuPathDB" id="FungiDB:MELLADRAFT_109670"/>
<dbReference type="Pfam" id="PF01522">
    <property type="entry name" value="Polysacc_deac_1"/>
    <property type="match status" value="1"/>
</dbReference>
<accession>F4RX92</accession>
<dbReference type="RefSeq" id="XP_007413821.1">
    <property type="nucleotide sequence ID" value="XM_007413759.1"/>
</dbReference>
<evidence type="ECO:0000256" key="2">
    <source>
        <dbReference type="ARBA" id="ARBA00004609"/>
    </source>
</evidence>
<gene>
    <name evidence="12" type="ORF">MELLADRAFT_109670</name>
</gene>
<protein>
    <submittedName>
        <fullName evidence="12">Family 4 carbohydrate esterase</fullName>
    </submittedName>
</protein>
<dbReference type="GO" id="GO:0005975">
    <property type="term" value="P:carbohydrate metabolic process"/>
    <property type="evidence" value="ECO:0007669"/>
    <property type="project" value="InterPro"/>
</dbReference>
<dbReference type="AlphaFoldDB" id="F4RX92"/>
<dbReference type="PROSITE" id="PS51677">
    <property type="entry name" value="NODB"/>
    <property type="match status" value="1"/>
</dbReference>
<evidence type="ECO:0000256" key="4">
    <source>
        <dbReference type="ARBA" id="ARBA00022723"/>
    </source>
</evidence>
<feature type="region of interest" description="Disordered" evidence="9">
    <location>
        <begin position="50"/>
        <end position="189"/>
    </location>
</feature>
<feature type="compositionally biased region" description="Low complexity" evidence="9">
    <location>
        <begin position="50"/>
        <end position="143"/>
    </location>
</feature>
<dbReference type="KEGG" id="mlr:MELLADRAFT_109670"/>
<dbReference type="STRING" id="747676.F4RX92"/>
<dbReference type="PANTHER" id="PTHR46471:SF2">
    <property type="entry name" value="CHITIN DEACETYLASE-RELATED"/>
    <property type="match status" value="1"/>
</dbReference>
<dbReference type="InParanoid" id="F4RX92"/>
<evidence type="ECO:0000256" key="1">
    <source>
        <dbReference type="ARBA" id="ARBA00001941"/>
    </source>
</evidence>
<evidence type="ECO:0000256" key="5">
    <source>
        <dbReference type="ARBA" id="ARBA00022729"/>
    </source>
</evidence>
<dbReference type="eggNOG" id="ENOG502S2CW">
    <property type="taxonomic scope" value="Eukaryota"/>
</dbReference>
<keyword evidence="3" id="KW-0325">Glycoprotein</keyword>
<keyword evidence="3" id="KW-0336">GPI-anchor</keyword>
<organism evidence="13">
    <name type="scientific">Melampsora larici-populina (strain 98AG31 / pathotype 3-4-7)</name>
    <name type="common">Poplar leaf rust fungus</name>
    <dbReference type="NCBI Taxonomy" id="747676"/>
    <lineage>
        <taxon>Eukaryota</taxon>
        <taxon>Fungi</taxon>
        <taxon>Dikarya</taxon>
        <taxon>Basidiomycota</taxon>
        <taxon>Pucciniomycotina</taxon>
        <taxon>Pucciniomycetes</taxon>
        <taxon>Pucciniales</taxon>
        <taxon>Melampsoraceae</taxon>
        <taxon>Melampsora</taxon>
    </lineage>
</organism>
<dbReference type="OrthoDB" id="2125469at2759"/>
<keyword evidence="13" id="KW-1185">Reference proteome</keyword>
<dbReference type="HOGENOM" id="CLU_647377_0_0_1"/>
<dbReference type="SUPFAM" id="SSF88713">
    <property type="entry name" value="Glycoside hydrolase/deacetylase"/>
    <property type="match status" value="1"/>
</dbReference>
<evidence type="ECO:0000259" key="11">
    <source>
        <dbReference type="PROSITE" id="PS51677"/>
    </source>
</evidence>
<dbReference type="Proteomes" id="UP000001072">
    <property type="component" value="Unassembled WGS sequence"/>
</dbReference>
<keyword evidence="4" id="KW-0479">Metal-binding</keyword>
<feature type="signal peptide" evidence="10">
    <location>
        <begin position="1"/>
        <end position="22"/>
    </location>
</feature>
<evidence type="ECO:0000256" key="10">
    <source>
        <dbReference type="SAM" id="SignalP"/>
    </source>
</evidence>